<evidence type="ECO:0000313" key="2">
    <source>
        <dbReference type="Proteomes" id="UP000515472"/>
    </source>
</evidence>
<organism evidence="1 2">
    <name type="scientific">Citrifermentans bremense</name>
    <dbReference type="NCBI Taxonomy" id="60035"/>
    <lineage>
        <taxon>Bacteria</taxon>
        <taxon>Pseudomonadati</taxon>
        <taxon>Thermodesulfobacteriota</taxon>
        <taxon>Desulfuromonadia</taxon>
        <taxon>Geobacterales</taxon>
        <taxon>Geobacteraceae</taxon>
        <taxon>Citrifermentans</taxon>
    </lineage>
</organism>
<accession>A0A6S6LZ12</accession>
<dbReference type="Proteomes" id="UP000515472">
    <property type="component" value="Chromosome"/>
</dbReference>
<proteinExistence type="predicted"/>
<dbReference type="EMBL" id="AP023213">
    <property type="protein sequence ID" value="BCG46569.1"/>
    <property type="molecule type" value="Genomic_DNA"/>
</dbReference>
<reference evidence="1 2" key="1">
    <citation type="submission" date="2020-06" db="EMBL/GenBank/DDBJ databases">
        <title>Interaction of electrochemicaly active bacteria, Geobacter bremensis R4 on different carbon anode.</title>
        <authorList>
            <person name="Meng L."/>
            <person name="Yoshida N."/>
        </authorList>
    </citation>
    <scope>NUCLEOTIDE SEQUENCE [LARGE SCALE GENOMIC DNA]</scope>
    <source>
        <strain evidence="1 2">R4</strain>
    </source>
</reference>
<dbReference type="AlphaFoldDB" id="A0A6S6LZ12"/>
<name>A0A6S6LZ12_9BACT</name>
<sequence>MTEKKESEMLIIGGFWKTPSVPEQPEVVIERWRVIEVLEGPCAGERHIVGYNRYDYEGRVSTAIASYDPETRKCVTRSGRVYVLTGRSGYDPDGDYVWGAWCRVNGVDAQVEVSEMYEESAPDDRQV</sequence>
<dbReference type="KEGG" id="gbn:GEOBRER4_13190"/>
<dbReference type="RefSeq" id="WP_185244746.1">
    <property type="nucleotide sequence ID" value="NZ_AP023213.1"/>
</dbReference>
<keyword evidence="2" id="KW-1185">Reference proteome</keyword>
<gene>
    <name evidence="1" type="ORF">GEOBRER4_n1370</name>
</gene>
<protein>
    <submittedName>
        <fullName evidence="1">Uncharacterized protein</fullName>
    </submittedName>
</protein>
<evidence type="ECO:0000313" key="1">
    <source>
        <dbReference type="EMBL" id="BCG46569.1"/>
    </source>
</evidence>